<dbReference type="InterPro" id="IPR017853">
    <property type="entry name" value="GH"/>
</dbReference>
<proteinExistence type="inferred from homology"/>
<dbReference type="InterPro" id="IPR001764">
    <property type="entry name" value="Glyco_hydro_3_N"/>
</dbReference>
<evidence type="ECO:0000256" key="1">
    <source>
        <dbReference type="ARBA" id="ARBA00005336"/>
    </source>
</evidence>
<dbReference type="InterPro" id="IPR050226">
    <property type="entry name" value="NagZ_Beta-hexosaminidase"/>
</dbReference>
<feature type="domain" description="Glycoside hydrolase family 3 N-terminal" evidence="5">
    <location>
        <begin position="70"/>
        <end position="380"/>
    </location>
</feature>
<protein>
    <submittedName>
        <fullName evidence="6">Beta-hexosaminidase</fullName>
    </submittedName>
</protein>
<evidence type="ECO:0000256" key="2">
    <source>
        <dbReference type="ARBA" id="ARBA00022801"/>
    </source>
</evidence>
<organism evidence="6 7">
    <name type="scientific">Vagococcus hydrophili</name>
    <dbReference type="NCBI Taxonomy" id="2714947"/>
    <lineage>
        <taxon>Bacteria</taxon>
        <taxon>Bacillati</taxon>
        <taxon>Bacillota</taxon>
        <taxon>Bacilli</taxon>
        <taxon>Lactobacillales</taxon>
        <taxon>Enterococcaceae</taxon>
        <taxon>Vagococcus</taxon>
    </lineage>
</organism>
<dbReference type="Pfam" id="PF00933">
    <property type="entry name" value="Glyco_hydro_3"/>
    <property type="match status" value="1"/>
</dbReference>
<dbReference type="AlphaFoldDB" id="A0A6G8AV84"/>
<name>A0A6G8AV84_9ENTE</name>
<feature type="region of interest" description="Disordered" evidence="4">
    <location>
        <begin position="31"/>
        <end position="53"/>
    </location>
</feature>
<dbReference type="SUPFAM" id="SSF51445">
    <property type="entry name" value="(Trans)glycosidases"/>
    <property type="match status" value="1"/>
</dbReference>
<dbReference type="GO" id="GO:0004553">
    <property type="term" value="F:hydrolase activity, hydrolyzing O-glycosyl compounds"/>
    <property type="evidence" value="ECO:0007669"/>
    <property type="project" value="InterPro"/>
</dbReference>
<accession>A0A6G8AV84</accession>
<dbReference type="RefSeq" id="WP_166035107.1">
    <property type="nucleotide sequence ID" value="NZ_CP049887.1"/>
</dbReference>
<keyword evidence="2" id="KW-0378">Hydrolase</keyword>
<evidence type="ECO:0000256" key="3">
    <source>
        <dbReference type="ARBA" id="ARBA00023295"/>
    </source>
</evidence>
<keyword evidence="3" id="KW-0326">Glycosidase</keyword>
<dbReference type="EMBL" id="CP049887">
    <property type="protein sequence ID" value="QIL48978.1"/>
    <property type="molecule type" value="Genomic_DNA"/>
</dbReference>
<gene>
    <name evidence="6" type="ORF">G7082_10900</name>
</gene>
<dbReference type="PANTHER" id="PTHR30480:SF16">
    <property type="entry name" value="GLYCOSIDE HYDROLASE FAMILY 3 DOMAIN PROTEIN"/>
    <property type="match status" value="1"/>
</dbReference>
<dbReference type="PANTHER" id="PTHR30480">
    <property type="entry name" value="BETA-HEXOSAMINIDASE-RELATED"/>
    <property type="match status" value="1"/>
</dbReference>
<keyword evidence="7" id="KW-1185">Reference proteome</keyword>
<dbReference type="GO" id="GO:0005975">
    <property type="term" value="P:carbohydrate metabolic process"/>
    <property type="evidence" value="ECO:0007669"/>
    <property type="project" value="InterPro"/>
</dbReference>
<dbReference type="Gene3D" id="3.20.20.300">
    <property type="entry name" value="Glycoside hydrolase, family 3, N-terminal domain"/>
    <property type="match status" value="1"/>
</dbReference>
<evidence type="ECO:0000313" key="7">
    <source>
        <dbReference type="Proteomes" id="UP000501747"/>
    </source>
</evidence>
<comment type="similarity">
    <text evidence="1">Belongs to the glycosyl hydrolase 3 family.</text>
</comment>
<dbReference type="Proteomes" id="UP000501747">
    <property type="component" value="Chromosome"/>
</dbReference>
<dbReference type="InterPro" id="IPR036962">
    <property type="entry name" value="Glyco_hydro_3_N_sf"/>
</dbReference>
<dbReference type="GO" id="GO:0009254">
    <property type="term" value="P:peptidoglycan turnover"/>
    <property type="evidence" value="ECO:0007669"/>
    <property type="project" value="TreeGrafter"/>
</dbReference>
<evidence type="ECO:0000256" key="4">
    <source>
        <dbReference type="SAM" id="MobiDB-lite"/>
    </source>
</evidence>
<sequence length="391" mass="43962">MKRHLTILSVFALLIGGVSFLLIKEYEKTDKNNTKDKQTETSETEKEVKEEKKTVDEEIADYVNQLSSAEKVGQLFLISVPEENTLSDIEKYNPSGVVLFGRDIEKETKTSLTDKISGFQKESHIPLLVASDEEGGTVTRVSQNREIVETPFKSPQEIYKESGIDGLKKETKERSELLKSLGINLNLAPVADVSTEKDSFIFERSMGMDAKETSQVITEMIKVMNEVKIGNSLKHFPGYGDNKDSHTEIVYDERKVSDLKKNDWLPFEAGIEAGAGSVLISHNILKDLDDKKPASLSKPVHDALRNDLKFSGVIITDDMDMKGLTEFTSQKEGALEAIMAGNDLVMTSHYQEQIPFILEEMTKNEELKKRVDESATRVIKWKYELGLLSFP</sequence>
<evidence type="ECO:0000259" key="5">
    <source>
        <dbReference type="Pfam" id="PF00933"/>
    </source>
</evidence>
<evidence type="ECO:0000313" key="6">
    <source>
        <dbReference type="EMBL" id="QIL48978.1"/>
    </source>
</evidence>
<reference evidence="6 7" key="1">
    <citation type="submission" date="2020-03" db="EMBL/GenBank/DDBJ databases">
        <title>Vagococcus sp. nov., isolated from beetles.</title>
        <authorList>
            <person name="Hyun D.-W."/>
            <person name="Bae J.-W."/>
        </authorList>
    </citation>
    <scope>NUCLEOTIDE SEQUENCE [LARGE SCALE GENOMIC DNA]</scope>
    <source>
        <strain evidence="6 7">HDW17B</strain>
    </source>
</reference>
<dbReference type="KEGG" id="vhy:G7082_10900"/>